<dbReference type="PANTHER" id="PTHR30383:SF5">
    <property type="entry name" value="SGNH HYDROLASE-TYPE ESTERASE DOMAIN-CONTAINING PROTEIN"/>
    <property type="match status" value="1"/>
</dbReference>
<dbReference type="RefSeq" id="WP_078502694.1">
    <property type="nucleotide sequence ID" value="NZ_MSZX01000018.1"/>
</dbReference>
<name>A0A1T2X0F9_9BACL</name>
<dbReference type="STRING" id="1324314.BVG16_29005"/>
<evidence type="ECO:0000259" key="1">
    <source>
        <dbReference type="Pfam" id="PF13472"/>
    </source>
</evidence>
<dbReference type="SUPFAM" id="SSF52266">
    <property type="entry name" value="SGNH hydrolase"/>
    <property type="match status" value="1"/>
</dbReference>
<protein>
    <recommendedName>
        <fullName evidence="1">SGNH hydrolase-type esterase domain-containing protein</fullName>
    </recommendedName>
</protein>
<dbReference type="GO" id="GO:0004622">
    <property type="term" value="F:phosphatidylcholine lysophospholipase activity"/>
    <property type="evidence" value="ECO:0007669"/>
    <property type="project" value="TreeGrafter"/>
</dbReference>
<dbReference type="AlphaFoldDB" id="A0A1T2X0F9"/>
<dbReference type="OrthoDB" id="9794725at2"/>
<reference evidence="2 3" key="1">
    <citation type="submission" date="2017-01" db="EMBL/GenBank/DDBJ databases">
        <title>Genome analysis of Paenibacillus selenitrireducens ES3-24.</title>
        <authorList>
            <person name="Xu D."/>
            <person name="Yao R."/>
            <person name="Zheng S."/>
        </authorList>
    </citation>
    <scope>NUCLEOTIDE SEQUENCE [LARGE SCALE GENOMIC DNA]</scope>
    <source>
        <strain evidence="2 3">ES3-24</strain>
    </source>
</reference>
<dbReference type="Gene3D" id="3.40.50.1110">
    <property type="entry name" value="SGNH hydrolase"/>
    <property type="match status" value="1"/>
</dbReference>
<dbReference type="InterPro" id="IPR013830">
    <property type="entry name" value="SGNH_hydro"/>
</dbReference>
<gene>
    <name evidence="2" type="ORF">BVG16_29005</name>
</gene>
<dbReference type="InterPro" id="IPR051532">
    <property type="entry name" value="Ester_Hydrolysis_Enzymes"/>
</dbReference>
<dbReference type="PANTHER" id="PTHR30383">
    <property type="entry name" value="THIOESTERASE 1/PROTEASE 1/LYSOPHOSPHOLIPASE L1"/>
    <property type="match status" value="1"/>
</dbReference>
<dbReference type="InterPro" id="IPR036514">
    <property type="entry name" value="SGNH_hydro_sf"/>
</dbReference>
<organism evidence="2 3">
    <name type="scientific">Paenibacillus selenitireducens</name>
    <dbReference type="NCBI Taxonomy" id="1324314"/>
    <lineage>
        <taxon>Bacteria</taxon>
        <taxon>Bacillati</taxon>
        <taxon>Bacillota</taxon>
        <taxon>Bacilli</taxon>
        <taxon>Bacillales</taxon>
        <taxon>Paenibacillaceae</taxon>
        <taxon>Paenibacillus</taxon>
    </lineage>
</organism>
<proteinExistence type="predicted"/>
<dbReference type="EMBL" id="MSZX01000018">
    <property type="protein sequence ID" value="OPA73374.1"/>
    <property type="molecule type" value="Genomic_DNA"/>
</dbReference>
<comment type="caution">
    <text evidence="2">The sequence shown here is derived from an EMBL/GenBank/DDBJ whole genome shotgun (WGS) entry which is preliminary data.</text>
</comment>
<evidence type="ECO:0000313" key="2">
    <source>
        <dbReference type="EMBL" id="OPA73374.1"/>
    </source>
</evidence>
<accession>A0A1T2X0F9</accession>
<sequence length="203" mass="23262">MVSFQEGQNLVFIGDSITDCGRTDDPEGIGHGYVRIVKDYLSLMLPEISLQVNNRGVSGETILDLQKRWQEDVIALKPDWMTVSIGINDEWKNVSLAQYKETYRELLSETKRRTNASFIIMQTTIISEDPNDGKNERLLPYNEIIEEIAAEFDAILVRQNQIFTQYLKTQKGKVLTYDQVHMNSTGQLLMAFNWLEACGYSVK</sequence>
<dbReference type="Pfam" id="PF13472">
    <property type="entry name" value="Lipase_GDSL_2"/>
    <property type="match status" value="1"/>
</dbReference>
<keyword evidence="3" id="KW-1185">Reference proteome</keyword>
<feature type="domain" description="SGNH hydrolase-type esterase" evidence="1">
    <location>
        <begin position="12"/>
        <end position="187"/>
    </location>
</feature>
<dbReference type="Proteomes" id="UP000190188">
    <property type="component" value="Unassembled WGS sequence"/>
</dbReference>
<dbReference type="CDD" id="cd01834">
    <property type="entry name" value="SGNH_hydrolase_like_2"/>
    <property type="match status" value="1"/>
</dbReference>
<evidence type="ECO:0000313" key="3">
    <source>
        <dbReference type="Proteomes" id="UP000190188"/>
    </source>
</evidence>